<feature type="transmembrane region" description="Helical" evidence="1">
    <location>
        <begin position="301"/>
        <end position="320"/>
    </location>
</feature>
<reference evidence="3 4" key="1">
    <citation type="submission" date="2022-11" db="EMBL/GenBank/DDBJ databases">
        <title>Anaerobic phenanthrene biodegradation by a DNRA strain PheN6.</title>
        <authorList>
            <person name="Zhang Z."/>
        </authorList>
    </citation>
    <scope>NUCLEOTIDE SEQUENCE [LARGE SCALE GENOMIC DNA]</scope>
    <source>
        <strain evidence="3 4">PheN6</strain>
    </source>
</reference>
<feature type="transmembrane region" description="Helical" evidence="1">
    <location>
        <begin position="243"/>
        <end position="262"/>
    </location>
</feature>
<feature type="transmembrane region" description="Helical" evidence="1">
    <location>
        <begin position="210"/>
        <end position="231"/>
    </location>
</feature>
<evidence type="ECO:0000256" key="1">
    <source>
        <dbReference type="SAM" id="Phobius"/>
    </source>
</evidence>
<evidence type="ECO:0000313" key="4">
    <source>
        <dbReference type="Proteomes" id="UP001150259"/>
    </source>
</evidence>
<keyword evidence="3" id="KW-0012">Acyltransferase</keyword>
<keyword evidence="1" id="KW-1133">Transmembrane helix</keyword>
<feature type="transmembrane region" description="Helical" evidence="1">
    <location>
        <begin position="332"/>
        <end position="358"/>
    </location>
</feature>
<dbReference type="GO" id="GO:0016746">
    <property type="term" value="F:acyltransferase activity"/>
    <property type="evidence" value="ECO:0007669"/>
    <property type="project" value="UniProtKB-KW"/>
</dbReference>
<evidence type="ECO:0000313" key="3">
    <source>
        <dbReference type="EMBL" id="MDC5698425.1"/>
    </source>
</evidence>
<name>A0ABT5GKK4_9MICO</name>
<dbReference type="InterPro" id="IPR050879">
    <property type="entry name" value="Acyltransferase_3"/>
</dbReference>
<keyword evidence="3" id="KW-0808">Transferase</keyword>
<protein>
    <submittedName>
        <fullName evidence="3">Acyltransferase</fullName>
    </submittedName>
</protein>
<dbReference type="PANTHER" id="PTHR23028:SF53">
    <property type="entry name" value="ACYL_TRANSF_3 DOMAIN-CONTAINING PROTEIN"/>
    <property type="match status" value="1"/>
</dbReference>
<gene>
    <name evidence="3" type="ORF">OO014_14290</name>
</gene>
<feature type="domain" description="Acyltransferase 3" evidence="2">
    <location>
        <begin position="12"/>
        <end position="355"/>
    </location>
</feature>
<dbReference type="InterPro" id="IPR002656">
    <property type="entry name" value="Acyl_transf_3_dom"/>
</dbReference>
<accession>A0ABT5GKK4</accession>
<evidence type="ECO:0000259" key="2">
    <source>
        <dbReference type="Pfam" id="PF01757"/>
    </source>
</evidence>
<feature type="transmembrane region" description="Helical" evidence="1">
    <location>
        <begin position="179"/>
        <end position="198"/>
    </location>
</feature>
<dbReference type="Pfam" id="PF01757">
    <property type="entry name" value="Acyl_transf_3"/>
    <property type="match status" value="1"/>
</dbReference>
<sequence>MSSQPAPTRRIDSIDGLRALAFLSVFAFHTWEFAGRPYVPVISSVVGQNIRPDFFVVLTGFVLYLPFARDGSRLDSFATRSYLTRRLRRIVLPYYAALAFAVALPQGLVILMRLLGRDASWQPWPSAGDLVSHLTFTHLFFVDHWDGINGSLWTMSLEMQLYLLFPLLVLAIHRWGVRALLGAIVVAVLFRVGVAVAVDGPRFPDEFLWGASGLGRLMEFAAGMGAAVLAFRARPDLGRLRTAGLALGALCSYWVATARWPISEVLPLRELGLGALFAAVVILTLRTGLSRVVSVLPLRWVGLRAYSLFLVHQPVAWYLSEAMTKFGGLEQGTGLLAVLWTVGLVVVVAVGLVLWLTVEQPCIRWARAVPQRRPAPLDAVGAESRPRQGEPA</sequence>
<feature type="transmembrane region" description="Helical" evidence="1">
    <location>
        <begin position="268"/>
        <end position="289"/>
    </location>
</feature>
<dbReference type="PANTHER" id="PTHR23028">
    <property type="entry name" value="ACETYLTRANSFERASE"/>
    <property type="match status" value="1"/>
</dbReference>
<dbReference type="EMBL" id="JAPFQL010000067">
    <property type="protein sequence ID" value="MDC5698425.1"/>
    <property type="molecule type" value="Genomic_DNA"/>
</dbReference>
<keyword evidence="1" id="KW-0472">Membrane</keyword>
<dbReference type="RefSeq" id="WP_272462998.1">
    <property type="nucleotide sequence ID" value="NZ_JAPFQL010000067.1"/>
</dbReference>
<organism evidence="3 4">
    <name type="scientific">Intrasporangium calvum</name>
    <dbReference type="NCBI Taxonomy" id="53358"/>
    <lineage>
        <taxon>Bacteria</taxon>
        <taxon>Bacillati</taxon>
        <taxon>Actinomycetota</taxon>
        <taxon>Actinomycetes</taxon>
        <taxon>Micrococcales</taxon>
        <taxon>Intrasporangiaceae</taxon>
        <taxon>Intrasporangium</taxon>
    </lineage>
</organism>
<feature type="transmembrane region" description="Helical" evidence="1">
    <location>
        <begin position="92"/>
        <end position="115"/>
    </location>
</feature>
<proteinExistence type="predicted"/>
<dbReference type="Proteomes" id="UP001150259">
    <property type="component" value="Unassembled WGS sequence"/>
</dbReference>
<comment type="caution">
    <text evidence="3">The sequence shown here is derived from an EMBL/GenBank/DDBJ whole genome shotgun (WGS) entry which is preliminary data.</text>
</comment>
<keyword evidence="4" id="KW-1185">Reference proteome</keyword>
<keyword evidence="1" id="KW-0812">Transmembrane</keyword>
<feature type="transmembrane region" description="Helical" evidence="1">
    <location>
        <begin position="152"/>
        <end position="172"/>
    </location>
</feature>